<reference evidence="1 2" key="1">
    <citation type="journal article" date="2009" name="Nat. Genet.">
        <title>The genome of the cucumber, Cucumis sativus L.</title>
        <authorList>
            <person name="Huang S."/>
            <person name="Li R."/>
            <person name="Zhang Z."/>
            <person name="Li L."/>
            <person name="Gu X."/>
            <person name="Fan W."/>
            <person name="Lucas W.J."/>
            <person name="Wang X."/>
            <person name="Xie B."/>
            <person name="Ni P."/>
            <person name="Ren Y."/>
            <person name="Zhu H."/>
            <person name="Li J."/>
            <person name="Lin K."/>
            <person name="Jin W."/>
            <person name="Fei Z."/>
            <person name="Li G."/>
            <person name="Staub J."/>
            <person name="Kilian A."/>
            <person name="van der Vossen E.A."/>
            <person name="Wu Y."/>
            <person name="Guo J."/>
            <person name="He J."/>
            <person name="Jia Z."/>
            <person name="Ren Y."/>
            <person name="Tian G."/>
            <person name="Lu Y."/>
            <person name="Ruan J."/>
            <person name="Qian W."/>
            <person name="Wang M."/>
            <person name="Huang Q."/>
            <person name="Li B."/>
            <person name="Xuan Z."/>
            <person name="Cao J."/>
            <person name="Asan"/>
            <person name="Wu Z."/>
            <person name="Zhang J."/>
            <person name="Cai Q."/>
            <person name="Bai Y."/>
            <person name="Zhao B."/>
            <person name="Han Y."/>
            <person name="Li Y."/>
            <person name="Li X."/>
            <person name="Wang S."/>
            <person name="Shi Q."/>
            <person name="Liu S."/>
            <person name="Cho W.K."/>
            <person name="Kim J.Y."/>
            <person name="Xu Y."/>
            <person name="Heller-Uszynska K."/>
            <person name="Miao H."/>
            <person name="Cheng Z."/>
            <person name="Zhang S."/>
            <person name="Wu J."/>
            <person name="Yang Y."/>
            <person name="Kang H."/>
            <person name="Li M."/>
            <person name="Liang H."/>
            <person name="Ren X."/>
            <person name="Shi Z."/>
            <person name="Wen M."/>
            <person name="Jian M."/>
            <person name="Yang H."/>
            <person name="Zhang G."/>
            <person name="Yang Z."/>
            <person name="Chen R."/>
            <person name="Liu S."/>
            <person name="Li J."/>
            <person name="Ma L."/>
            <person name="Liu H."/>
            <person name="Zhou Y."/>
            <person name="Zhao J."/>
            <person name="Fang X."/>
            <person name="Li G."/>
            <person name="Fang L."/>
            <person name="Li Y."/>
            <person name="Liu D."/>
            <person name="Zheng H."/>
            <person name="Zhang Y."/>
            <person name="Qin N."/>
            <person name="Li Z."/>
            <person name="Yang G."/>
            <person name="Yang S."/>
            <person name="Bolund L."/>
            <person name="Kristiansen K."/>
            <person name="Zheng H."/>
            <person name="Li S."/>
            <person name="Zhang X."/>
            <person name="Yang H."/>
            <person name="Wang J."/>
            <person name="Sun R."/>
            <person name="Zhang B."/>
            <person name="Jiang S."/>
            <person name="Wang J."/>
            <person name="Du Y."/>
            <person name="Li S."/>
        </authorList>
    </citation>
    <scope>NUCLEOTIDE SEQUENCE [LARGE SCALE GENOMIC DNA]</scope>
    <source>
        <strain evidence="2">cv. 9930</strain>
    </source>
</reference>
<evidence type="ECO:0000313" key="1">
    <source>
        <dbReference type="EMBL" id="KGN45644.1"/>
    </source>
</evidence>
<sequence length="94" mass="10364">MLPQNRGVSKFDLKLFVAIDAVKFREIVARLSDYNGPIFATASTSQVKFYGRTAEGEIIGATLLTAEIQNLKLGNLSAKYILKLRDLCDTILNA</sequence>
<accession>A0A0A0K9X2</accession>
<gene>
    <name evidence="1" type="ORF">Csa_6G002380</name>
</gene>
<protein>
    <submittedName>
        <fullName evidence="1">Uncharacterized protein</fullName>
    </submittedName>
</protein>
<dbReference type="Gramene" id="KGN45644">
    <property type="protein sequence ID" value="KGN45644"/>
    <property type="gene ID" value="Csa_6G002380"/>
</dbReference>
<dbReference type="AlphaFoldDB" id="A0A0A0K9X2"/>
<reference evidence="1 2" key="2">
    <citation type="journal article" date="2009" name="PLoS ONE">
        <title>An integrated genetic and cytogenetic map of the cucumber genome.</title>
        <authorList>
            <person name="Ren Y."/>
            <person name="Zhang Z."/>
            <person name="Liu J."/>
            <person name="Staub J.E."/>
            <person name="Han Y."/>
            <person name="Cheng Z."/>
            <person name="Li X."/>
            <person name="Lu J."/>
            <person name="Miao H."/>
            <person name="Kang H."/>
            <person name="Xie B."/>
            <person name="Gu X."/>
            <person name="Wang X."/>
            <person name="Du Y."/>
            <person name="Jin W."/>
            <person name="Huang S."/>
        </authorList>
    </citation>
    <scope>NUCLEOTIDE SEQUENCE [LARGE SCALE GENOMIC DNA]</scope>
    <source>
        <strain evidence="2">cv. 9930</strain>
    </source>
</reference>
<dbReference type="Proteomes" id="UP000029981">
    <property type="component" value="Chromosome 6"/>
</dbReference>
<organism evidence="1 2">
    <name type="scientific">Cucumis sativus</name>
    <name type="common">Cucumber</name>
    <dbReference type="NCBI Taxonomy" id="3659"/>
    <lineage>
        <taxon>Eukaryota</taxon>
        <taxon>Viridiplantae</taxon>
        <taxon>Streptophyta</taxon>
        <taxon>Embryophyta</taxon>
        <taxon>Tracheophyta</taxon>
        <taxon>Spermatophyta</taxon>
        <taxon>Magnoliopsida</taxon>
        <taxon>eudicotyledons</taxon>
        <taxon>Gunneridae</taxon>
        <taxon>Pentapetalae</taxon>
        <taxon>rosids</taxon>
        <taxon>fabids</taxon>
        <taxon>Cucurbitales</taxon>
        <taxon>Cucurbitaceae</taxon>
        <taxon>Benincaseae</taxon>
        <taxon>Cucumis</taxon>
    </lineage>
</organism>
<evidence type="ECO:0000313" key="2">
    <source>
        <dbReference type="Proteomes" id="UP000029981"/>
    </source>
</evidence>
<dbReference type="EMBL" id="CM002927">
    <property type="protein sequence ID" value="KGN45644.1"/>
    <property type="molecule type" value="Genomic_DNA"/>
</dbReference>
<reference evidence="1 2" key="3">
    <citation type="journal article" date="2010" name="BMC Genomics">
        <title>Transcriptome sequencing and comparative analysis of cucumber flowers with different sex types.</title>
        <authorList>
            <person name="Guo S."/>
            <person name="Zheng Y."/>
            <person name="Joung J.G."/>
            <person name="Liu S."/>
            <person name="Zhang Z."/>
            <person name="Crasta O.R."/>
            <person name="Sobral B.W."/>
            <person name="Xu Y."/>
            <person name="Huang S."/>
            <person name="Fei Z."/>
        </authorList>
    </citation>
    <scope>NUCLEOTIDE SEQUENCE [LARGE SCALE GENOMIC DNA]</scope>
    <source>
        <strain evidence="2">cv. 9930</strain>
    </source>
</reference>
<keyword evidence="2" id="KW-1185">Reference proteome</keyword>
<proteinExistence type="predicted"/>
<reference evidence="1 2" key="4">
    <citation type="journal article" date="2011" name="BMC Genomics">
        <title>RNA-Seq improves annotation of protein-coding genes in the cucumber genome.</title>
        <authorList>
            <person name="Li Z."/>
            <person name="Zhang Z."/>
            <person name="Yan P."/>
            <person name="Huang S."/>
            <person name="Fei Z."/>
            <person name="Lin K."/>
        </authorList>
    </citation>
    <scope>NUCLEOTIDE SEQUENCE [LARGE SCALE GENOMIC DNA]</scope>
    <source>
        <strain evidence="2">cv. 9930</strain>
    </source>
</reference>
<name>A0A0A0K9X2_CUCSA</name>